<protein>
    <submittedName>
        <fullName evidence="1">Uncharacterized protein</fullName>
    </submittedName>
</protein>
<proteinExistence type="predicted"/>
<gene>
    <name evidence="1" type="ORF">A0U93_11950</name>
</gene>
<name>A0A1U9KRP0_9PROT</name>
<dbReference type="SUPFAM" id="SSF53167">
    <property type="entry name" value="Purine and uridine phosphorylases"/>
    <property type="match status" value="1"/>
</dbReference>
<sequence>MLGALVGLTAEARLLRKVLPEAPIAVSGATLDGARRALATLRAAGATELLSFGCAAGLSPAMRPGAILVPERVCVHGRHYTANAALRRRFGADRADVVTAGLLQSDVLVETAREKAALFAESGCVAVDMESGLVAESGLPFAVLRVVCDDAARDLPPVACDVLSAGKISVPRLVGGLLRQPGQIGALMALGREAAVARKSMASFLRGL</sequence>
<keyword evidence="2" id="KW-1185">Reference proteome</keyword>
<reference evidence="1 2" key="1">
    <citation type="submission" date="2016-03" db="EMBL/GenBank/DDBJ databases">
        <title>Acetic acid bacteria sequencing.</title>
        <authorList>
            <person name="Brandt J."/>
            <person name="Jakob F."/>
            <person name="Vogel R.F."/>
        </authorList>
    </citation>
    <scope>NUCLEOTIDE SEQUENCE [LARGE SCALE GENOMIC DNA]</scope>
    <source>
        <strain evidence="1 2">NBRC 101099</strain>
    </source>
</reference>
<dbReference type="KEGG" id="nch:A0U93_11950"/>
<dbReference type="RefSeq" id="WP_077807563.1">
    <property type="nucleotide sequence ID" value="NZ_BJXS01000006.1"/>
</dbReference>
<dbReference type="GO" id="GO:0009116">
    <property type="term" value="P:nucleoside metabolic process"/>
    <property type="evidence" value="ECO:0007669"/>
    <property type="project" value="InterPro"/>
</dbReference>
<dbReference type="OrthoDB" id="7357315at2"/>
<dbReference type="AlphaFoldDB" id="A0A1U9KRP0"/>
<dbReference type="Proteomes" id="UP000188604">
    <property type="component" value="Chromosome"/>
</dbReference>
<dbReference type="Gene3D" id="3.40.50.1580">
    <property type="entry name" value="Nucleoside phosphorylase domain"/>
    <property type="match status" value="1"/>
</dbReference>
<evidence type="ECO:0000313" key="1">
    <source>
        <dbReference type="EMBL" id="AQS88531.1"/>
    </source>
</evidence>
<dbReference type="EMBL" id="CP014691">
    <property type="protein sequence ID" value="AQS88531.1"/>
    <property type="molecule type" value="Genomic_DNA"/>
</dbReference>
<dbReference type="InterPro" id="IPR035994">
    <property type="entry name" value="Nucleoside_phosphorylase_sf"/>
</dbReference>
<dbReference type="GO" id="GO:0003824">
    <property type="term" value="F:catalytic activity"/>
    <property type="evidence" value="ECO:0007669"/>
    <property type="project" value="InterPro"/>
</dbReference>
<evidence type="ECO:0000313" key="2">
    <source>
        <dbReference type="Proteomes" id="UP000188604"/>
    </source>
</evidence>
<organism evidence="1 2">
    <name type="scientific">Neoasaia chiangmaiensis</name>
    <dbReference type="NCBI Taxonomy" id="320497"/>
    <lineage>
        <taxon>Bacteria</taxon>
        <taxon>Pseudomonadati</taxon>
        <taxon>Pseudomonadota</taxon>
        <taxon>Alphaproteobacteria</taxon>
        <taxon>Acetobacterales</taxon>
        <taxon>Acetobacteraceae</taxon>
        <taxon>Neoasaia</taxon>
    </lineage>
</organism>
<accession>A0A1U9KRP0</accession>
<dbReference type="STRING" id="320497.A0U93_11950"/>